<dbReference type="PANTHER" id="PTHR30273">
    <property type="entry name" value="PERIPLASMIC SIGNAL SENSOR AND SIGMA FACTOR ACTIVATOR FECR-RELATED"/>
    <property type="match status" value="1"/>
</dbReference>
<dbReference type="PIRSF" id="PIRSF018266">
    <property type="entry name" value="FecR"/>
    <property type="match status" value="1"/>
</dbReference>
<dbReference type="InterPro" id="IPR032623">
    <property type="entry name" value="FecR_N"/>
</dbReference>
<reference evidence="5" key="1">
    <citation type="journal article" date="2019" name="Int. J. Syst. Evol. Microbiol.">
        <title>The Global Catalogue of Microorganisms (GCM) 10K type strain sequencing project: providing services to taxonomists for standard genome sequencing and annotation.</title>
        <authorList>
            <consortium name="The Broad Institute Genomics Platform"/>
            <consortium name="The Broad Institute Genome Sequencing Center for Infectious Disease"/>
            <person name="Wu L."/>
            <person name="Ma J."/>
        </authorList>
    </citation>
    <scope>NUCLEOTIDE SEQUENCE [LARGE SCALE GENOMIC DNA]</scope>
    <source>
        <strain evidence="5">CGMCC 1.10759</strain>
    </source>
</reference>
<comment type="caution">
    <text evidence="4">The sequence shown here is derived from an EMBL/GenBank/DDBJ whole genome shotgun (WGS) entry which is preliminary data.</text>
</comment>
<dbReference type="Pfam" id="PF04773">
    <property type="entry name" value="FecR"/>
    <property type="match status" value="1"/>
</dbReference>
<feature type="domain" description="FecR protein" evidence="2">
    <location>
        <begin position="114"/>
        <end position="206"/>
    </location>
</feature>
<dbReference type="RefSeq" id="WP_380594364.1">
    <property type="nucleotide sequence ID" value="NZ_JBHSDU010000001.1"/>
</dbReference>
<keyword evidence="1" id="KW-0812">Transmembrane</keyword>
<accession>A0ABV8SKD5</accession>
<evidence type="ECO:0000259" key="3">
    <source>
        <dbReference type="Pfam" id="PF16220"/>
    </source>
</evidence>
<dbReference type="Pfam" id="PF16220">
    <property type="entry name" value="DUF4880"/>
    <property type="match status" value="1"/>
</dbReference>
<dbReference type="InterPro" id="IPR006860">
    <property type="entry name" value="FecR"/>
</dbReference>
<keyword evidence="5" id="KW-1185">Reference proteome</keyword>
<feature type="transmembrane region" description="Helical" evidence="1">
    <location>
        <begin position="89"/>
        <end position="109"/>
    </location>
</feature>
<dbReference type="InterPro" id="IPR012373">
    <property type="entry name" value="Ferrdict_sens_TM"/>
</dbReference>
<dbReference type="PANTHER" id="PTHR30273:SF2">
    <property type="entry name" value="PROTEIN FECR"/>
    <property type="match status" value="1"/>
</dbReference>
<keyword evidence="1" id="KW-1133">Transmembrane helix</keyword>
<name>A0ABV8SKD5_9GAMM</name>
<dbReference type="Proteomes" id="UP001595904">
    <property type="component" value="Unassembled WGS sequence"/>
</dbReference>
<gene>
    <name evidence="4" type="ORF">ACFPN2_01765</name>
</gene>
<evidence type="ECO:0000313" key="5">
    <source>
        <dbReference type="Proteomes" id="UP001595904"/>
    </source>
</evidence>
<dbReference type="Gene3D" id="2.60.120.1440">
    <property type="match status" value="1"/>
</dbReference>
<feature type="domain" description="FecR N-terminal" evidence="3">
    <location>
        <begin position="15"/>
        <end position="53"/>
    </location>
</feature>
<organism evidence="4 5">
    <name type="scientific">Steroidobacter flavus</name>
    <dbReference type="NCBI Taxonomy" id="1842136"/>
    <lineage>
        <taxon>Bacteria</taxon>
        <taxon>Pseudomonadati</taxon>
        <taxon>Pseudomonadota</taxon>
        <taxon>Gammaproteobacteria</taxon>
        <taxon>Steroidobacterales</taxon>
        <taxon>Steroidobacteraceae</taxon>
        <taxon>Steroidobacter</taxon>
    </lineage>
</organism>
<dbReference type="EMBL" id="JBHSDU010000001">
    <property type="protein sequence ID" value="MFC4307795.1"/>
    <property type="molecule type" value="Genomic_DNA"/>
</dbReference>
<protein>
    <submittedName>
        <fullName evidence="4">FecR family protein</fullName>
    </submittedName>
</protein>
<evidence type="ECO:0000259" key="2">
    <source>
        <dbReference type="Pfam" id="PF04773"/>
    </source>
</evidence>
<sequence>MSEVHRLPSVEDAEREASDWIARLQSDDVSAEDYARFDEWRRASARHARAYDELMGTWREFVSAGRTVRAVSFGNAMQSATQAPKKRHGAALAAAAMICAIALLSWWHLRLPATFATDIGQQASIKLSDGSVLELNSNSAVRVEYSDGARVIRLDRGEAFFTVAHDTSRPFWVVADRTWVRAVGTAFNVYRREGDVRVTVSEGRVKVAAGTPIVDAPSDGALSQMPTSQLDAGQQADLRGPVTHMRALAVTDVAREVSWRGGTAYFEDRPLHEVVDELSRYTPLRIELSERTRELRVGGTFRTNPQGVDALLSMLRDGFGLQVRSEGDDKIYVD</sequence>
<keyword evidence="1" id="KW-0472">Membrane</keyword>
<evidence type="ECO:0000313" key="4">
    <source>
        <dbReference type="EMBL" id="MFC4307795.1"/>
    </source>
</evidence>
<evidence type="ECO:0000256" key="1">
    <source>
        <dbReference type="SAM" id="Phobius"/>
    </source>
</evidence>
<proteinExistence type="predicted"/>
<dbReference type="Gene3D" id="3.55.50.30">
    <property type="match status" value="1"/>
</dbReference>